<dbReference type="Proteomes" id="UP000000268">
    <property type="component" value="Chromosome"/>
</dbReference>
<dbReference type="KEGG" id="amr:AM1_4103"/>
<reference evidence="2 3" key="1">
    <citation type="journal article" date="2008" name="Proc. Natl. Acad. Sci. U.S.A.">
        <title>Niche adaptation and genome expansion in the chlorophyll d-producing cyanobacterium Acaryochloris marina.</title>
        <authorList>
            <person name="Swingley W.D."/>
            <person name="Chen M."/>
            <person name="Cheung P.C."/>
            <person name="Conrad A.L."/>
            <person name="Dejesa L.C."/>
            <person name="Hao J."/>
            <person name="Honchak B.M."/>
            <person name="Karbach L.E."/>
            <person name="Kurdoglu A."/>
            <person name="Lahiri S."/>
            <person name="Mastrian S.D."/>
            <person name="Miyashita H."/>
            <person name="Page L."/>
            <person name="Ramakrishna P."/>
            <person name="Satoh S."/>
            <person name="Sattley W.M."/>
            <person name="Shimada Y."/>
            <person name="Taylor H.L."/>
            <person name="Tomo T."/>
            <person name="Tsuchiya T."/>
            <person name="Wang Z.T."/>
            <person name="Raymond J."/>
            <person name="Mimuro M."/>
            <person name="Blankenship R.E."/>
            <person name="Touchman J.W."/>
        </authorList>
    </citation>
    <scope>NUCLEOTIDE SEQUENCE [LARGE SCALE GENOMIC DNA]</scope>
    <source>
        <strain evidence="3">MBIC 11017</strain>
    </source>
</reference>
<feature type="region of interest" description="Disordered" evidence="1">
    <location>
        <begin position="24"/>
        <end position="46"/>
    </location>
</feature>
<dbReference type="AlphaFoldDB" id="B0CAL8"/>
<name>B0CAL8_ACAM1</name>
<evidence type="ECO:0000313" key="2">
    <source>
        <dbReference type="EMBL" id="ABW29084.1"/>
    </source>
</evidence>
<sequence length="46" mass="5188">MITDEVADSSTIWRVCMTRELWGYGSRRTTRPSPDAPDYAKGQGQP</sequence>
<organism evidence="2 3">
    <name type="scientific">Acaryochloris marina (strain MBIC 11017)</name>
    <dbReference type="NCBI Taxonomy" id="329726"/>
    <lineage>
        <taxon>Bacteria</taxon>
        <taxon>Bacillati</taxon>
        <taxon>Cyanobacteriota</taxon>
        <taxon>Cyanophyceae</taxon>
        <taxon>Acaryochloridales</taxon>
        <taxon>Acaryochloridaceae</taxon>
        <taxon>Acaryochloris</taxon>
    </lineage>
</organism>
<dbReference type="HOGENOM" id="CLU_3178822_0_0_3"/>
<dbReference type="EMBL" id="CP000828">
    <property type="protein sequence ID" value="ABW29084.1"/>
    <property type="molecule type" value="Genomic_DNA"/>
</dbReference>
<evidence type="ECO:0000256" key="1">
    <source>
        <dbReference type="SAM" id="MobiDB-lite"/>
    </source>
</evidence>
<dbReference type="STRING" id="329726.AM1_4103"/>
<gene>
    <name evidence="2" type="ordered locus">AM1_4103</name>
</gene>
<keyword evidence="3" id="KW-1185">Reference proteome</keyword>
<accession>B0CAL8</accession>
<proteinExistence type="predicted"/>
<evidence type="ECO:0000313" key="3">
    <source>
        <dbReference type="Proteomes" id="UP000000268"/>
    </source>
</evidence>
<protein>
    <submittedName>
        <fullName evidence="2">Uncharacterized protein</fullName>
    </submittedName>
</protein>